<dbReference type="HOGENOM" id="CLU_482450_0_0_1"/>
<feature type="compositionally biased region" description="Polar residues" evidence="1">
    <location>
        <begin position="68"/>
        <end position="85"/>
    </location>
</feature>
<organism evidence="3 4">
    <name type="scientific">Rhizophagus irregularis (strain DAOM 197198w)</name>
    <name type="common">Glomus intraradices</name>
    <dbReference type="NCBI Taxonomy" id="1432141"/>
    <lineage>
        <taxon>Eukaryota</taxon>
        <taxon>Fungi</taxon>
        <taxon>Fungi incertae sedis</taxon>
        <taxon>Mucoromycota</taxon>
        <taxon>Glomeromycotina</taxon>
        <taxon>Glomeromycetes</taxon>
        <taxon>Glomerales</taxon>
        <taxon>Glomeraceae</taxon>
        <taxon>Rhizophagus</taxon>
    </lineage>
</organism>
<feature type="region of interest" description="Disordered" evidence="1">
    <location>
        <begin position="68"/>
        <end position="123"/>
    </location>
</feature>
<feature type="domain" description="TLDc" evidence="2">
    <location>
        <begin position="355"/>
        <end position="554"/>
    </location>
</feature>
<feature type="region of interest" description="Disordered" evidence="1">
    <location>
        <begin position="151"/>
        <end position="173"/>
    </location>
</feature>
<evidence type="ECO:0000259" key="2">
    <source>
        <dbReference type="PROSITE" id="PS51886"/>
    </source>
</evidence>
<dbReference type="EMBL" id="JEMT01013436">
    <property type="protein sequence ID" value="EXX73933.1"/>
    <property type="molecule type" value="Genomic_DNA"/>
</dbReference>
<dbReference type="Gene3D" id="1.25.40.420">
    <property type="match status" value="1"/>
</dbReference>
<feature type="region of interest" description="Disordered" evidence="1">
    <location>
        <begin position="197"/>
        <end position="216"/>
    </location>
</feature>
<name>A0A015N477_RHIIW</name>
<gene>
    <name evidence="3" type="ORF">RirG_055830</name>
</gene>
<sequence length="565" mass="65098">MGNKNSASQYQIEKIRIMHTTSHKNHSNKINNNNNNYYYNNNNNNILISNTQLKYLFLQQNENSLNDRNLKHNGTSISTLNNYPSQDLPYPPFENCNINHSNSSSSSSSPILDSPEWDSSSSTLNNLKNFPSSNNMDSTNLQSTSTLITSYEKSLPPTPPISSDDNSGQVGDHFPTIGHITNTFIVDEPDDISDTTIRTSNPPSLFPREHDNNSDETATLNPSLLFNSNEFYSLPEVHVISLLQRDDIEISEIEIWNQLIAWGIKNTFQLSNKNFLEWNDQDFDALKNTLKHCIDWIRFYQIKPQEFAEYVWPYKKILPQSIIGNFLREQITGHAPIMETNINPPRIPSSDIDSIIMTGRHATIISNWTLRETFCGKCLFNFNLIYRASTDGLSSKIFHEKCDDKGPTILVIKLSNSKEIIGVYNPLPYQKSKITLKRRSLMYNNNNQSKRKSNSYDPYINVKEAKKDTFLFSFQTRYYPEESAIISRIIPSYSSEAITKNSNNNLCFGLGPDLRINLDNDEKFGEVLPYSFQNPILNFDGRFEFEEIEVFQVLRKVEYREGRYY</sequence>
<keyword evidence="4" id="KW-1185">Reference proteome</keyword>
<evidence type="ECO:0000313" key="4">
    <source>
        <dbReference type="Proteomes" id="UP000022910"/>
    </source>
</evidence>
<dbReference type="OrthoDB" id="25620at2759"/>
<protein>
    <recommendedName>
        <fullName evidence="2">TLDc domain-containing protein</fullName>
    </recommendedName>
</protein>
<comment type="caution">
    <text evidence="3">The sequence shown here is derived from an EMBL/GenBank/DDBJ whole genome shotgun (WGS) entry which is preliminary data.</text>
</comment>
<dbReference type="AlphaFoldDB" id="A0A015N477"/>
<evidence type="ECO:0000256" key="1">
    <source>
        <dbReference type="SAM" id="MobiDB-lite"/>
    </source>
</evidence>
<dbReference type="PROSITE" id="PS51886">
    <property type="entry name" value="TLDC"/>
    <property type="match status" value="1"/>
</dbReference>
<reference evidence="3 4" key="1">
    <citation type="submission" date="2014-02" db="EMBL/GenBank/DDBJ databases">
        <title>Single nucleus genome sequencing reveals high similarity among nuclei of an endomycorrhizal fungus.</title>
        <authorList>
            <person name="Lin K."/>
            <person name="Geurts R."/>
            <person name="Zhang Z."/>
            <person name="Limpens E."/>
            <person name="Saunders D.G."/>
            <person name="Mu D."/>
            <person name="Pang E."/>
            <person name="Cao H."/>
            <person name="Cha H."/>
            <person name="Lin T."/>
            <person name="Zhou Q."/>
            <person name="Shang Y."/>
            <person name="Li Y."/>
            <person name="Ivanov S."/>
            <person name="Sharma T."/>
            <person name="Velzen R.V."/>
            <person name="Ruijter N.D."/>
            <person name="Aanen D.K."/>
            <person name="Win J."/>
            <person name="Kamoun S."/>
            <person name="Bisseling T."/>
            <person name="Huang S."/>
        </authorList>
    </citation>
    <scope>NUCLEOTIDE SEQUENCE [LARGE SCALE GENOMIC DNA]</scope>
    <source>
        <strain evidence="4">DAOM197198w</strain>
    </source>
</reference>
<dbReference type="Proteomes" id="UP000022910">
    <property type="component" value="Unassembled WGS sequence"/>
</dbReference>
<dbReference type="Pfam" id="PF07534">
    <property type="entry name" value="TLD"/>
    <property type="match status" value="1"/>
</dbReference>
<dbReference type="InterPro" id="IPR006571">
    <property type="entry name" value="TLDc_dom"/>
</dbReference>
<proteinExistence type="predicted"/>
<accession>A0A015N477</accession>
<evidence type="ECO:0000313" key="3">
    <source>
        <dbReference type="EMBL" id="EXX73933.1"/>
    </source>
</evidence>